<dbReference type="Proteomes" id="UP000593567">
    <property type="component" value="Unassembled WGS sequence"/>
</dbReference>
<reference evidence="1" key="1">
    <citation type="submission" date="2020-06" db="EMBL/GenBank/DDBJ databases">
        <title>Draft genome of Bugula neritina, a colonial animal packing powerful symbionts and potential medicines.</title>
        <authorList>
            <person name="Rayko M."/>
        </authorList>
    </citation>
    <scope>NUCLEOTIDE SEQUENCE [LARGE SCALE GENOMIC DNA]</scope>
    <source>
        <strain evidence="1">Kwan_BN1</strain>
    </source>
</reference>
<gene>
    <name evidence="1" type="ORF">EB796_000745</name>
</gene>
<evidence type="ECO:0000313" key="1">
    <source>
        <dbReference type="EMBL" id="KAF6040904.1"/>
    </source>
</evidence>
<keyword evidence="2" id="KW-1185">Reference proteome</keyword>
<sequence>MGIWNCILSFCETFKFFFQNPCCLNIHRAFHPLRSSHYHILTDASWYSLYTNHPSMPTTFYFLFLFFHIYCPLMNNMTKLSDVTMVTQYRNVVSIVNLALLLSLNIH</sequence>
<organism evidence="1 2">
    <name type="scientific">Bugula neritina</name>
    <name type="common">Brown bryozoan</name>
    <name type="synonym">Sertularia neritina</name>
    <dbReference type="NCBI Taxonomy" id="10212"/>
    <lineage>
        <taxon>Eukaryota</taxon>
        <taxon>Metazoa</taxon>
        <taxon>Spiralia</taxon>
        <taxon>Lophotrochozoa</taxon>
        <taxon>Bryozoa</taxon>
        <taxon>Gymnolaemata</taxon>
        <taxon>Cheilostomatida</taxon>
        <taxon>Flustrina</taxon>
        <taxon>Buguloidea</taxon>
        <taxon>Bugulidae</taxon>
        <taxon>Bugula</taxon>
    </lineage>
</organism>
<accession>A0A7J7KRV3</accession>
<dbReference type="AlphaFoldDB" id="A0A7J7KRV3"/>
<proteinExistence type="predicted"/>
<name>A0A7J7KRV3_BUGNE</name>
<protein>
    <submittedName>
        <fullName evidence="1">Uncharacterized protein</fullName>
    </submittedName>
</protein>
<evidence type="ECO:0000313" key="2">
    <source>
        <dbReference type="Proteomes" id="UP000593567"/>
    </source>
</evidence>
<dbReference type="EMBL" id="VXIV02000093">
    <property type="protein sequence ID" value="KAF6040904.1"/>
    <property type="molecule type" value="Genomic_DNA"/>
</dbReference>
<comment type="caution">
    <text evidence="1">The sequence shown here is derived from an EMBL/GenBank/DDBJ whole genome shotgun (WGS) entry which is preliminary data.</text>
</comment>